<feature type="domain" description="OmpA-like" evidence="6">
    <location>
        <begin position="192"/>
        <end position="318"/>
    </location>
</feature>
<evidence type="ECO:0000313" key="7">
    <source>
        <dbReference type="EMBL" id="NYF43807.1"/>
    </source>
</evidence>
<dbReference type="InterPro" id="IPR050330">
    <property type="entry name" value="Bact_OuterMem_StrucFunc"/>
</dbReference>
<dbReference type="AlphaFoldDB" id="A0A852V1Q9"/>
<evidence type="ECO:0000256" key="4">
    <source>
        <dbReference type="PROSITE-ProRule" id="PRU00473"/>
    </source>
</evidence>
<keyword evidence="8" id="KW-1185">Reference proteome</keyword>
<reference evidence="7 8" key="1">
    <citation type="submission" date="2020-07" db="EMBL/GenBank/DDBJ databases">
        <title>Sequencing the genomes of 1000 actinobacteria strains.</title>
        <authorList>
            <person name="Klenk H.-P."/>
        </authorList>
    </citation>
    <scope>NUCLEOTIDE SEQUENCE [LARGE SCALE GENOMIC DNA]</scope>
    <source>
        <strain evidence="7 8">DSM 45763</strain>
    </source>
</reference>
<keyword evidence="3" id="KW-0998">Cell outer membrane</keyword>
<comment type="subcellular location">
    <subcellularLocation>
        <location evidence="1">Cell outer membrane</location>
    </subcellularLocation>
</comment>
<proteinExistence type="predicted"/>
<dbReference type="InterPro" id="IPR006664">
    <property type="entry name" value="OMP_bac"/>
</dbReference>
<accession>A0A852V1Q9</accession>
<name>A0A852V1Q9_9ACTN</name>
<protein>
    <submittedName>
        <fullName evidence="7">Outer membrane protein OmpA-like peptidoglycan-associated protein</fullName>
    </submittedName>
</protein>
<dbReference type="PRINTS" id="PR01021">
    <property type="entry name" value="OMPADOMAIN"/>
</dbReference>
<dbReference type="SUPFAM" id="SSF103088">
    <property type="entry name" value="OmpA-like"/>
    <property type="match status" value="1"/>
</dbReference>
<dbReference type="Pfam" id="PF00691">
    <property type="entry name" value="OmpA"/>
    <property type="match status" value="1"/>
</dbReference>
<evidence type="ECO:0000256" key="1">
    <source>
        <dbReference type="ARBA" id="ARBA00004442"/>
    </source>
</evidence>
<evidence type="ECO:0000313" key="8">
    <source>
        <dbReference type="Proteomes" id="UP000576393"/>
    </source>
</evidence>
<evidence type="ECO:0000259" key="6">
    <source>
        <dbReference type="PROSITE" id="PS51123"/>
    </source>
</evidence>
<feature type="region of interest" description="Disordered" evidence="5">
    <location>
        <begin position="277"/>
        <end position="342"/>
    </location>
</feature>
<dbReference type="PROSITE" id="PS51123">
    <property type="entry name" value="OMPA_2"/>
    <property type="match status" value="1"/>
</dbReference>
<dbReference type="PANTHER" id="PTHR30329">
    <property type="entry name" value="STATOR ELEMENT OF FLAGELLAR MOTOR COMPLEX"/>
    <property type="match status" value="1"/>
</dbReference>
<gene>
    <name evidence="7" type="ORF">HDA43_006034</name>
</gene>
<dbReference type="Gene3D" id="3.30.1330.60">
    <property type="entry name" value="OmpA-like domain"/>
    <property type="match status" value="1"/>
</dbReference>
<feature type="compositionally biased region" description="Polar residues" evidence="5">
    <location>
        <begin position="315"/>
        <end position="331"/>
    </location>
</feature>
<organism evidence="7 8">
    <name type="scientific">Streptosporangium sandarakinum</name>
    <dbReference type="NCBI Taxonomy" id="1260955"/>
    <lineage>
        <taxon>Bacteria</taxon>
        <taxon>Bacillati</taxon>
        <taxon>Actinomycetota</taxon>
        <taxon>Actinomycetes</taxon>
        <taxon>Streptosporangiales</taxon>
        <taxon>Streptosporangiaceae</taxon>
        <taxon>Streptosporangium</taxon>
    </lineage>
</organism>
<dbReference type="PANTHER" id="PTHR30329:SF21">
    <property type="entry name" value="LIPOPROTEIN YIAD-RELATED"/>
    <property type="match status" value="1"/>
</dbReference>
<sequence length="484" mass="52968">MSEGMVGFYSANPFRIEVKAIERHAKLTVLRMEIMTTATVNTSGDFGYGNLTTSFDRFRLFDPVGRKVYFTLRENNSDGHAFGTRNHQVGADYPDDFVPGVRYPVEVYFPPLPATAESMSIAPDLPMGPMTGIPVTDGAAEPIARERGSSDMPKAGDTFQWPVVVPNGEIWSGVADVNELVETPVRSTTQAGDKETIGLRTDVLFAFDKARLSAKAAAVLDDVVEETRRRADPAKPPITITGHTDDKGDDGYNQTLSVKRAKAVQEYLAARLGTGYQYRPEGKGESEPIAKNEKQDGSDNPAGRARNRRVEISYSIKQQGPDVTTTTSPSADQVRGSTVAPAPFRADPGARVAGFTWSIHNQVDQLKVDVLPLYRDGAYVVASFDITKANDGLFVPFPIPFSGWDDQFSAGSDFGAFILVDPVTKARYHPLKMYTEFVENYVPALDAGETSRAYVYYPAPPDDRTSITLEVANGGVYPRIPIER</sequence>
<feature type="compositionally biased region" description="Basic and acidic residues" evidence="5">
    <location>
        <begin position="280"/>
        <end position="297"/>
    </location>
</feature>
<dbReference type="Proteomes" id="UP000576393">
    <property type="component" value="Unassembled WGS sequence"/>
</dbReference>
<dbReference type="EMBL" id="JACCCO010000003">
    <property type="protein sequence ID" value="NYF43807.1"/>
    <property type="molecule type" value="Genomic_DNA"/>
</dbReference>
<dbReference type="GO" id="GO:0009279">
    <property type="term" value="C:cell outer membrane"/>
    <property type="evidence" value="ECO:0007669"/>
    <property type="project" value="UniProtKB-SubCell"/>
</dbReference>
<evidence type="ECO:0000256" key="3">
    <source>
        <dbReference type="ARBA" id="ARBA00023237"/>
    </source>
</evidence>
<feature type="region of interest" description="Disordered" evidence="5">
    <location>
        <begin position="228"/>
        <end position="253"/>
    </location>
</feature>
<keyword evidence="2 4" id="KW-0472">Membrane</keyword>
<dbReference type="RefSeq" id="WP_179827540.1">
    <property type="nucleotide sequence ID" value="NZ_JACCCO010000003.1"/>
</dbReference>
<evidence type="ECO:0000256" key="2">
    <source>
        <dbReference type="ARBA" id="ARBA00023136"/>
    </source>
</evidence>
<dbReference type="CDD" id="cd07185">
    <property type="entry name" value="OmpA_C-like"/>
    <property type="match status" value="1"/>
</dbReference>
<dbReference type="InterPro" id="IPR006665">
    <property type="entry name" value="OmpA-like"/>
</dbReference>
<evidence type="ECO:0000256" key="5">
    <source>
        <dbReference type="SAM" id="MobiDB-lite"/>
    </source>
</evidence>
<dbReference type="InterPro" id="IPR036737">
    <property type="entry name" value="OmpA-like_sf"/>
</dbReference>
<comment type="caution">
    <text evidence="7">The sequence shown here is derived from an EMBL/GenBank/DDBJ whole genome shotgun (WGS) entry which is preliminary data.</text>
</comment>